<dbReference type="RefSeq" id="XP_040881310.1">
    <property type="nucleotide sequence ID" value="XM_041021043.1"/>
</dbReference>
<organism evidence="3 4">
    <name type="scientific">Aureobasidium melanogenum (strain CBS 110374)</name>
    <name type="common">Aureobasidium pullulans var. melanogenum</name>
    <dbReference type="NCBI Taxonomy" id="1043003"/>
    <lineage>
        <taxon>Eukaryota</taxon>
        <taxon>Fungi</taxon>
        <taxon>Dikarya</taxon>
        <taxon>Ascomycota</taxon>
        <taxon>Pezizomycotina</taxon>
        <taxon>Dothideomycetes</taxon>
        <taxon>Dothideomycetidae</taxon>
        <taxon>Dothideales</taxon>
        <taxon>Saccotheciaceae</taxon>
        <taxon>Aureobasidium</taxon>
    </lineage>
</organism>
<dbReference type="InterPro" id="IPR008928">
    <property type="entry name" value="6-hairpin_glycosidase_sf"/>
</dbReference>
<evidence type="ECO:0000313" key="3">
    <source>
        <dbReference type="EMBL" id="KEQ64287.1"/>
    </source>
</evidence>
<dbReference type="InterPro" id="IPR032514">
    <property type="entry name" value="GtaA_central"/>
</dbReference>
<dbReference type="Gene3D" id="1.50.10.10">
    <property type="match status" value="1"/>
</dbReference>
<dbReference type="Pfam" id="PF17168">
    <property type="entry name" value="DUF5127"/>
    <property type="match status" value="1"/>
</dbReference>
<proteinExistence type="predicted"/>
<gene>
    <name evidence="3" type="ORF">M437DRAFT_45206</name>
</gene>
<dbReference type="STRING" id="1043003.A0A074W2X5"/>
<sequence length="767" mass="84368">MAVRHKDPSYSPVRPPAIPLAVRSPYTSIWTSTVNNGTLNTNGAMFWPGNAAGWEGIIVVDQVAYEYLGTGLQSLPPLKNIKTASQLAVSFDSQYSNFTIRAGPVDLVASFFSPVIPQDLCRTSVPLSYLEVSFHSTDQQAHDVQLYSDVNAGWISPETNTAVIWNLYEGTSAVNGSGNATGHPSAIYSWMLTHKTQYEFGEQADFPQWGNFTYSSRPGQAQNFSFQSGYSLDLRYNYVTTFGLTDVVDSDYRGAQSKEPIFAFVHDFGSATSGSALYTIGTVQQNVIRFLTSDGLVPLQPWWTECYGESLFNLIEFHYNDFATSQAKGADFEAQLKADVQAYYAIVALSARQVMGAYVLTVPPNLQYGNLSSIVPGEPLLFQKEISSDGNVNTVDVVFPALPFYLYANPQMLKMVLNPLLYNQENGFYPNGYSMHDLGTHFPNATGHVEGNDEYMPVEESGNMLLMAYAYYKFTGDASFLSQNYAKFRQWASYVTQYSLIPEAQLSTDDFAGTLANQTNLAIKGIVGLKAMSFISEAVGDFSAAANYSGTASAYYTRWEQFAIDPSRTHTMLAYQSRASFGLLYNTYPDKLLNLGIIPQSLYDMQSQWYPTISQVFGVQLDSRHTYTKSDWEMWTAATCSPETRRLFVNSLAYWLNNTSTGLPFGDLFDTVGTGGYPVGGPTFIARPVVGGHYSLLALLKTGQNSQTGTAPGGFPQNSTQALSETQAAYLSISGSSVSLSMTKSATVPAASHTYYSNYTSSNSWRK</sequence>
<dbReference type="Proteomes" id="UP000030672">
    <property type="component" value="Unassembled WGS sequence"/>
</dbReference>
<dbReference type="GO" id="GO:0003824">
    <property type="term" value="F:catalytic activity"/>
    <property type="evidence" value="ECO:0007669"/>
    <property type="project" value="UniProtKB-ARBA"/>
</dbReference>
<evidence type="ECO:0000259" key="1">
    <source>
        <dbReference type="Pfam" id="PF16335"/>
    </source>
</evidence>
<dbReference type="HOGENOM" id="CLU_008020_1_0_1"/>
<feature type="domain" description="Glutaminase A central" evidence="1">
    <location>
        <begin position="341"/>
        <end position="697"/>
    </location>
</feature>
<dbReference type="InterPro" id="IPR033433">
    <property type="entry name" value="GtaA_N"/>
</dbReference>
<dbReference type="InterPro" id="IPR012341">
    <property type="entry name" value="6hp_glycosidase-like_sf"/>
</dbReference>
<evidence type="ECO:0000313" key="4">
    <source>
        <dbReference type="Proteomes" id="UP000030672"/>
    </source>
</evidence>
<dbReference type="SUPFAM" id="SSF48208">
    <property type="entry name" value="Six-hairpin glycosidases"/>
    <property type="match status" value="1"/>
</dbReference>
<dbReference type="AlphaFoldDB" id="A0A074W2X5"/>
<dbReference type="GeneID" id="63914416"/>
<dbReference type="EMBL" id="KL584829">
    <property type="protein sequence ID" value="KEQ64287.1"/>
    <property type="molecule type" value="Genomic_DNA"/>
</dbReference>
<feature type="domain" description="Glutaminase A N-terminal" evidence="2">
    <location>
        <begin position="96"/>
        <end position="339"/>
    </location>
</feature>
<dbReference type="PANTHER" id="PTHR31987:SF1">
    <property type="entry name" value="GLUTAMINASE A"/>
    <property type="match status" value="1"/>
</dbReference>
<keyword evidence="4" id="KW-1185">Reference proteome</keyword>
<dbReference type="GO" id="GO:0005975">
    <property type="term" value="P:carbohydrate metabolic process"/>
    <property type="evidence" value="ECO:0007669"/>
    <property type="project" value="InterPro"/>
</dbReference>
<name>A0A074W2X5_AURM1</name>
<evidence type="ECO:0000259" key="2">
    <source>
        <dbReference type="Pfam" id="PF17168"/>
    </source>
</evidence>
<dbReference type="Pfam" id="PF16335">
    <property type="entry name" value="GtaA_6_Hairpin"/>
    <property type="match status" value="1"/>
</dbReference>
<dbReference type="InterPro" id="IPR052743">
    <property type="entry name" value="Glutaminase_GtaA"/>
</dbReference>
<protein>
    <submittedName>
        <fullName evidence="3">DUF1793-domain-containing protein</fullName>
    </submittedName>
</protein>
<reference evidence="3 4" key="1">
    <citation type="journal article" date="2014" name="BMC Genomics">
        <title>Genome sequencing of four Aureobasidium pullulans varieties: biotechnological potential, stress tolerance, and description of new species.</title>
        <authorList>
            <person name="Gostin Ar C."/>
            <person name="Ohm R.A."/>
            <person name="Kogej T."/>
            <person name="Sonjak S."/>
            <person name="Turk M."/>
            <person name="Zajc J."/>
            <person name="Zalar P."/>
            <person name="Grube M."/>
            <person name="Sun H."/>
            <person name="Han J."/>
            <person name="Sharma A."/>
            <person name="Chiniquy J."/>
            <person name="Ngan C.Y."/>
            <person name="Lipzen A."/>
            <person name="Barry K."/>
            <person name="Grigoriev I.V."/>
            <person name="Gunde-Cimerman N."/>
        </authorList>
    </citation>
    <scope>NUCLEOTIDE SEQUENCE [LARGE SCALE GENOMIC DNA]</scope>
    <source>
        <strain evidence="3 4">CBS 110374</strain>
    </source>
</reference>
<dbReference type="PANTHER" id="PTHR31987">
    <property type="entry name" value="GLUTAMINASE A-RELATED"/>
    <property type="match status" value="1"/>
</dbReference>
<accession>A0A074W2X5</accession>